<dbReference type="Proteomes" id="UP000460435">
    <property type="component" value="Unassembled WGS sequence"/>
</dbReference>
<evidence type="ECO:0000313" key="4">
    <source>
        <dbReference type="Proteomes" id="UP000460435"/>
    </source>
</evidence>
<proteinExistence type="predicted"/>
<reference evidence="3 4" key="1">
    <citation type="submission" date="2019-11" db="EMBL/GenBank/DDBJ databases">
        <authorList>
            <person name="Li X.-J."/>
            <person name="Feng X.-M."/>
        </authorList>
    </citation>
    <scope>NUCLEOTIDE SEQUENCE [LARGE SCALE GENOMIC DNA]</scope>
    <source>
        <strain evidence="3 4">XMNu-373</strain>
    </source>
</reference>
<keyword evidence="1" id="KW-0812">Transmembrane</keyword>
<feature type="transmembrane region" description="Helical" evidence="1">
    <location>
        <begin position="104"/>
        <end position="125"/>
    </location>
</feature>
<keyword evidence="2" id="KW-0732">Signal</keyword>
<evidence type="ECO:0008006" key="5">
    <source>
        <dbReference type="Google" id="ProtNLM"/>
    </source>
</evidence>
<protein>
    <recommendedName>
        <fullName evidence="5">MFS transporter</fullName>
    </recommendedName>
</protein>
<gene>
    <name evidence="3" type="ORF">F7O44_26460</name>
</gene>
<name>A0A7K3MDZ0_9ACTN</name>
<accession>A0A7K3MDZ0</accession>
<feature type="transmembrane region" description="Helical" evidence="1">
    <location>
        <begin position="40"/>
        <end position="57"/>
    </location>
</feature>
<feature type="transmembrane region" description="Helical" evidence="1">
    <location>
        <begin position="64"/>
        <end position="84"/>
    </location>
</feature>
<comment type="caution">
    <text evidence="3">The sequence shown here is derived from an EMBL/GenBank/DDBJ whole genome shotgun (WGS) entry which is preliminary data.</text>
</comment>
<evidence type="ECO:0000313" key="3">
    <source>
        <dbReference type="EMBL" id="NDL60628.1"/>
    </source>
</evidence>
<keyword evidence="1" id="KW-1133">Transmembrane helix</keyword>
<evidence type="ECO:0000256" key="2">
    <source>
        <dbReference type="SAM" id="SignalP"/>
    </source>
</evidence>
<organism evidence="3 4">
    <name type="scientific">Phytoactinopolyspora mesophila</name>
    <dbReference type="NCBI Taxonomy" id="2650750"/>
    <lineage>
        <taxon>Bacteria</taxon>
        <taxon>Bacillati</taxon>
        <taxon>Actinomycetota</taxon>
        <taxon>Actinomycetes</taxon>
        <taxon>Jiangellales</taxon>
        <taxon>Jiangellaceae</taxon>
        <taxon>Phytoactinopolyspora</taxon>
    </lineage>
</organism>
<keyword evidence="4" id="KW-1185">Reference proteome</keyword>
<evidence type="ECO:0000256" key="1">
    <source>
        <dbReference type="SAM" id="Phobius"/>
    </source>
</evidence>
<feature type="signal peptide" evidence="2">
    <location>
        <begin position="1"/>
        <end position="30"/>
    </location>
</feature>
<feature type="chain" id="PRO_5029621087" description="MFS transporter" evidence="2">
    <location>
        <begin position="31"/>
        <end position="176"/>
    </location>
</feature>
<dbReference type="AlphaFoldDB" id="A0A7K3MDZ0"/>
<dbReference type="RefSeq" id="WP_162453342.1">
    <property type="nucleotide sequence ID" value="NZ_WLZY01000013.1"/>
</dbReference>
<keyword evidence="1" id="KW-0472">Membrane</keyword>
<dbReference type="EMBL" id="WLZY01000013">
    <property type="protein sequence ID" value="NDL60628.1"/>
    <property type="molecule type" value="Genomic_DNA"/>
</dbReference>
<sequence>MTSPGRGMLRIARGSTLAVFCLVMSMTAHASAGGSVHVSPGLLIGGLALSVICISAADTRRSFGGILAVVVVSQIAMHLFVGAGGHHVEPASFGWTTEMVASHALAAVAVSTLLAHGERLIWALCELARLPRVPRVSMLVPEDRSPAFVDAREPIRPSSLEPCLSGLNGRAPPVFT</sequence>